<dbReference type="SUPFAM" id="SSF103473">
    <property type="entry name" value="MFS general substrate transporter"/>
    <property type="match status" value="1"/>
</dbReference>
<dbReference type="InterPro" id="IPR011701">
    <property type="entry name" value="MFS"/>
</dbReference>
<evidence type="ECO:0000256" key="1">
    <source>
        <dbReference type="ARBA" id="ARBA00004651"/>
    </source>
</evidence>
<dbReference type="Pfam" id="PF07690">
    <property type="entry name" value="MFS_1"/>
    <property type="match status" value="1"/>
</dbReference>
<protein>
    <recommendedName>
        <fullName evidence="6">Major facilitator superfamily (MFS) profile domain-containing protein</fullName>
    </recommendedName>
</protein>
<gene>
    <name evidence="7" type="ORF">GCM10009720_05380</name>
</gene>
<name>A0ABP5FKB9_9MICC</name>
<dbReference type="PROSITE" id="PS50850">
    <property type="entry name" value="MFS"/>
    <property type="match status" value="1"/>
</dbReference>
<accession>A0ABP5FKB9</accession>
<evidence type="ECO:0000313" key="7">
    <source>
        <dbReference type="EMBL" id="GAA2028544.1"/>
    </source>
</evidence>
<organism evidence="7 8">
    <name type="scientific">Yaniella flava</name>
    <dbReference type="NCBI Taxonomy" id="287930"/>
    <lineage>
        <taxon>Bacteria</taxon>
        <taxon>Bacillati</taxon>
        <taxon>Actinomycetota</taxon>
        <taxon>Actinomycetes</taxon>
        <taxon>Micrococcales</taxon>
        <taxon>Micrococcaceae</taxon>
        <taxon>Yaniella</taxon>
    </lineage>
</organism>
<dbReference type="EMBL" id="BAAAMN010000009">
    <property type="protein sequence ID" value="GAA2028544.1"/>
    <property type="molecule type" value="Genomic_DNA"/>
</dbReference>
<comment type="caution">
    <text evidence="7">The sequence shown here is derived from an EMBL/GenBank/DDBJ whole genome shotgun (WGS) entry which is preliminary data.</text>
</comment>
<dbReference type="InterPro" id="IPR053200">
    <property type="entry name" value="YfmO-like"/>
</dbReference>
<feature type="transmembrane region" description="Helical" evidence="5">
    <location>
        <begin position="78"/>
        <end position="97"/>
    </location>
</feature>
<evidence type="ECO:0000256" key="4">
    <source>
        <dbReference type="ARBA" id="ARBA00023136"/>
    </source>
</evidence>
<feature type="transmembrane region" description="Helical" evidence="5">
    <location>
        <begin position="16"/>
        <end position="40"/>
    </location>
</feature>
<dbReference type="InterPro" id="IPR036259">
    <property type="entry name" value="MFS_trans_sf"/>
</dbReference>
<dbReference type="Gene3D" id="1.20.1250.20">
    <property type="entry name" value="MFS general substrate transporter like domains"/>
    <property type="match status" value="1"/>
</dbReference>
<dbReference type="InterPro" id="IPR020846">
    <property type="entry name" value="MFS_dom"/>
</dbReference>
<feature type="domain" description="Major facilitator superfamily (MFS) profile" evidence="6">
    <location>
        <begin position="15"/>
        <end position="98"/>
    </location>
</feature>
<sequence length="98" mass="10202">MSSAATGQFFKQPASVWAITFATAASFVGIGLVSPILPTIATELDASAFESMLLFSSYLFVIACMMFFAGVISTRIGIKATLVTGLVIIVLFASLAGL</sequence>
<keyword evidence="4 5" id="KW-0472">Membrane</keyword>
<keyword evidence="8" id="KW-1185">Reference proteome</keyword>
<evidence type="ECO:0000256" key="3">
    <source>
        <dbReference type="ARBA" id="ARBA00022989"/>
    </source>
</evidence>
<feature type="transmembrane region" description="Helical" evidence="5">
    <location>
        <begin position="52"/>
        <end position="72"/>
    </location>
</feature>
<dbReference type="Proteomes" id="UP001501461">
    <property type="component" value="Unassembled WGS sequence"/>
</dbReference>
<dbReference type="PANTHER" id="PTHR43683">
    <property type="entry name" value="MULTIDRUG EFFLUX PROTEIN YFMO"/>
    <property type="match status" value="1"/>
</dbReference>
<evidence type="ECO:0000259" key="6">
    <source>
        <dbReference type="PROSITE" id="PS50850"/>
    </source>
</evidence>
<comment type="subcellular location">
    <subcellularLocation>
        <location evidence="1">Cell membrane</location>
        <topology evidence="1">Multi-pass membrane protein</topology>
    </subcellularLocation>
</comment>
<evidence type="ECO:0000256" key="2">
    <source>
        <dbReference type="ARBA" id="ARBA00022692"/>
    </source>
</evidence>
<evidence type="ECO:0000256" key="5">
    <source>
        <dbReference type="SAM" id="Phobius"/>
    </source>
</evidence>
<dbReference type="PANTHER" id="PTHR43683:SF1">
    <property type="entry name" value="MULTIDRUG EFFLUX PROTEIN YFMO"/>
    <property type="match status" value="1"/>
</dbReference>
<evidence type="ECO:0000313" key="8">
    <source>
        <dbReference type="Proteomes" id="UP001501461"/>
    </source>
</evidence>
<proteinExistence type="predicted"/>
<keyword evidence="3 5" id="KW-1133">Transmembrane helix</keyword>
<keyword evidence="2 5" id="KW-0812">Transmembrane</keyword>
<reference evidence="8" key="1">
    <citation type="journal article" date="2019" name="Int. J. Syst. Evol. Microbiol.">
        <title>The Global Catalogue of Microorganisms (GCM) 10K type strain sequencing project: providing services to taxonomists for standard genome sequencing and annotation.</title>
        <authorList>
            <consortium name="The Broad Institute Genomics Platform"/>
            <consortium name="The Broad Institute Genome Sequencing Center for Infectious Disease"/>
            <person name="Wu L."/>
            <person name="Ma J."/>
        </authorList>
    </citation>
    <scope>NUCLEOTIDE SEQUENCE [LARGE SCALE GENOMIC DNA]</scope>
    <source>
        <strain evidence="8">JCM 13595</strain>
    </source>
</reference>